<feature type="region of interest" description="Disordered" evidence="7">
    <location>
        <begin position="1"/>
        <end position="81"/>
    </location>
</feature>
<comment type="subcellular location">
    <subcellularLocation>
        <location evidence="1">Cytoplasm</location>
    </subcellularLocation>
</comment>
<evidence type="ECO:0000256" key="6">
    <source>
        <dbReference type="PROSITE-ProRule" id="PRU00175"/>
    </source>
</evidence>
<keyword evidence="4 6" id="KW-0863">Zinc-finger</keyword>
<dbReference type="SUPFAM" id="SSF57850">
    <property type="entry name" value="RING/U-box"/>
    <property type="match status" value="1"/>
</dbReference>
<dbReference type="SMART" id="SM00184">
    <property type="entry name" value="RING"/>
    <property type="match status" value="1"/>
</dbReference>
<dbReference type="GO" id="GO:0005737">
    <property type="term" value="C:cytoplasm"/>
    <property type="evidence" value="ECO:0007669"/>
    <property type="project" value="UniProtKB-SubCell"/>
</dbReference>
<dbReference type="PROSITE" id="PS50089">
    <property type="entry name" value="ZF_RING_2"/>
    <property type="match status" value="1"/>
</dbReference>
<gene>
    <name evidence="9" type="ORF">BABINDRAFT_162339</name>
</gene>
<feature type="domain" description="RING-type" evidence="8">
    <location>
        <begin position="187"/>
        <end position="235"/>
    </location>
</feature>
<evidence type="ECO:0000256" key="5">
    <source>
        <dbReference type="ARBA" id="ARBA00022833"/>
    </source>
</evidence>
<reference evidence="10" key="1">
    <citation type="submission" date="2016-05" db="EMBL/GenBank/DDBJ databases">
        <title>Comparative genomics of biotechnologically important yeasts.</title>
        <authorList>
            <consortium name="DOE Joint Genome Institute"/>
            <person name="Riley R."/>
            <person name="Haridas S."/>
            <person name="Wolfe K.H."/>
            <person name="Lopes M.R."/>
            <person name="Hittinger C.T."/>
            <person name="Goker M."/>
            <person name="Salamov A."/>
            <person name="Wisecaver J."/>
            <person name="Long T.M."/>
            <person name="Aerts A.L."/>
            <person name="Barry K."/>
            <person name="Choi C."/>
            <person name="Clum A."/>
            <person name="Coughlan A.Y."/>
            <person name="Deshpande S."/>
            <person name="Douglass A.P."/>
            <person name="Hanson S.J."/>
            <person name="Klenk H.-P."/>
            <person name="Labutti K."/>
            <person name="Lapidus A."/>
            <person name="Lindquist E."/>
            <person name="Lipzen A."/>
            <person name="Meier-Kolthoff J.P."/>
            <person name="Ohm R.A."/>
            <person name="Otillar R.P."/>
            <person name="Pangilinan J."/>
            <person name="Peng Y."/>
            <person name="Rokas A."/>
            <person name="Rosa C.A."/>
            <person name="Scheuner C."/>
            <person name="Sibirny A.A."/>
            <person name="Slot J.C."/>
            <person name="Stielow J.B."/>
            <person name="Sun H."/>
            <person name="Kurtzman C.P."/>
            <person name="Blackwell M."/>
            <person name="Grigoriev I.V."/>
            <person name="Jeffries T.W."/>
        </authorList>
    </citation>
    <scope>NUCLEOTIDE SEQUENCE [LARGE SCALE GENOMIC DNA]</scope>
    <source>
        <strain evidence="10">NRRL Y-12698</strain>
    </source>
</reference>
<dbReference type="PROSITE" id="PS00518">
    <property type="entry name" value="ZF_RING_1"/>
    <property type="match status" value="1"/>
</dbReference>
<dbReference type="GO" id="GO:0045944">
    <property type="term" value="P:positive regulation of transcription by RNA polymerase II"/>
    <property type="evidence" value="ECO:0007669"/>
    <property type="project" value="TreeGrafter"/>
</dbReference>
<dbReference type="Pfam" id="PF00097">
    <property type="entry name" value="zf-C3HC4"/>
    <property type="match status" value="1"/>
</dbReference>
<dbReference type="InterPro" id="IPR039739">
    <property type="entry name" value="MAG2/RNF10"/>
</dbReference>
<keyword evidence="2" id="KW-0963">Cytoplasm</keyword>
<dbReference type="Gene3D" id="3.30.40.10">
    <property type="entry name" value="Zinc/RING finger domain, C3HC4 (zinc finger)"/>
    <property type="match status" value="1"/>
</dbReference>
<evidence type="ECO:0000259" key="8">
    <source>
        <dbReference type="PROSITE" id="PS50089"/>
    </source>
</evidence>
<accession>A0A1E3QLP8</accession>
<evidence type="ECO:0000256" key="2">
    <source>
        <dbReference type="ARBA" id="ARBA00022490"/>
    </source>
</evidence>
<dbReference type="GO" id="GO:0000976">
    <property type="term" value="F:transcription cis-regulatory region binding"/>
    <property type="evidence" value="ECO:0007669"/>
    <property type="project" value="TreeGrafter"/>
</dbReference>
<dbReference type="GeneID" id="30147150"/>
<dbReference type="InterPro" id="IPR013083">
    <property type="entry name" value="Znf_RING/FYVE/PHD"/>
</dbReference>
<evidence type="ECO:0000256" key="4">
    <source>
        <dbReference type="ARBA" id="ARBA00022771"/>
    </source>
</evidence>
<evidence type="ECO:0000313" key="10">
    <source>
        <dbReference type="Proteomes" id="UP000094336"/>
    </source>
</evidence>
<proteinExistence type="predicted"/>
<feature type="compositionally biased region" description="Low complexity" evidence="7">
    <location>
        <begin position="16"/>
        <end position="42"/>
    </location>
</feature>
<dbReference type="PANTHER" id="PTHR12983:SF9">
    <property type="entry name" value="E3 UBIQUITIN-PROTEIN LIGASE RNF10"/>
    <property type="match status" value="1"/>
</dbReference>
<dbReference type="AlphaFoldDB" id="A0A1E3QLP8"/>
<feature type="compositionally biased region" description="Basic residues" evidence="7">
    <location>
        <begin position="43"/>
        <end position="54"/>
    </location>
</feature>
<evidence type="ECO:0000256" key="7">
    <source>
        <dbReference type="SAM" id="MobiDB-lite"/>
    </source>
</evidence>
<protein>
    <recommendedName>
        <fullName evidence="8">RING-type domain-containing protein</fullName>
    </recommendedName>
</protein>
<sequence length="641" mass="72133">MSKFNATAPSFTPGDVSVTPGVVPAVSVNVAPPASIHLPPKSQKQKTQKVKTPKSPRPPRSQPKFTHARPVTRPGTQKSLDTGIDNYEMFLEDSLANGQLKTSGRKGRISLNHLLDLSYEETRDFPPVTHRRKYPTREKVHLSGAAYINANYKFVVDHRYSSAQDPNLPVEHSSILRVVVPRGLQACPICLSDDPVAPRMLTNCGHVLCLTCLLSLMDSKPLEKAPQKYKECPLCAVRVNPKTVLPVLINDVDLSFETPKVGDEVILTLLARPHNHMVPVPVNMLPFLGNRQSSKISPIPWHFQHEAALSSRLVKGDLRYVLDQYEQEVLQINESFETDKLLYGVHNANQVHVFKAVEQIRHEQELAKIRFEHGEQLLPAAIEELCNFQLPAGDLGMVFNDANTSFFYSTAFNNITTHYFLSPLDVKILRASHGGQYSAFPAVLIKKIRNIVPFELTLGNVTSTLKYLNYLPLGTQLAWLECEWGRNELHPDVWAEFLLAITSRDKRLKTKAVVEERNKVHAMRREEQHMRDFYQRENNSFVHQVNNGWEQTPTEGFPHEHLNDGDALPALEHGEQPVSGVKQYTVWGTAIPAGDKDEDEETQVLLEQLRQQKLDTPGKSGPGKKKKKKLVLLSSTNSRMG</sequence>
<dbReference type="PANTHER" id="PTHR12983">
    <property type="entry name" value="RING FINGER 10 FAMILY MEMBER"/>
    <property type="match status" value="1"/>
</dbReference>
<dbReference type="GO" id="GO:0008270">
    <property type="term" value="F:zinc ion binding"/>
    <property type="evidence" value="ECO:0007669"/>
    <property type="project" value="UniProtKB-KW"/>
</dbReference>
<dbReference type="InterPro" id="IPR001841">
    <property type="entry name" value="Znf_RING"/>
</dbReference>
<feature type="region of interest" description="Disordered" evidence="7">
    <location>
        <begin position="610"/>
        <end position="641"/>
    </location>
</feature>
<evidence type="ECO:0000256" key="1">
    <source>
        <dbReference type="ARBA" id="ARBA00004496"/>
    </source>
</evidence>
<dbReference type="EMBL" id="KV454434">
    <property type="protein sequence ID" value="ODQ78629.1"/>
    <property type="molecule type" value="Genomic_DNA"/>
</dbReference>
<dbReference type="InterPro" id="IPR017907">
    <property type="entry name" value="Znf_RING_CS"/>
</dbReference>
<name>A0A1E3QLP8_9ASCO</name>
<feature type="compositionally biased region" description="Polar residues" evidence="7">
    <location>
        <begin position="1"/>
        <end position="10"/>
    </location>
</feature>
<dbReference type="RefSeq" id="XP_018983957.1">
    <property type="nucleotide sequence ID" value="XM_019129297.1"/>
</dbReference>
<keyword evidence="3" id="KW-0479">Metal-binding</keyword>
<organism evidence="9 10">
    <name type="scientific">Babjeviella inositovora NRRL Y-12698</name>
    <dbReference type="NCBI Taxonomy" id="984486"/>
    <lineage>
        <taxon>Eukaryota</taxon>
        <taxon>Fungi</taxon>
        <taxon>Dikarya</taxon>
        <taxon>Ascomycota</taxon>
        <taxon>Saccharomycotina</taxon>
        <taxon>Pichiomycetes</taxon>
        <taxon>Serinales incertae sedis</taxon>
        <taxon>Babjeviella</taxon>
    </lineage>
</organism>
<dbReference type="Proteomes" id="UP000094336">
    <property type="component" value="Unassembled WGS sequence"/>
</dbReference>
<keyword evidence="5" id="KW-0862">Zinc</keyword>
<dbReference type="OrthoDB" id="302966at2759"/>
<evidence type="ECO:0000313" key="9">
    <source>
        <dbReference type="EMBL" id="ODQ78629.1"/>
    </source>
</evidence>
<evidence type="ECO:0000256" key="3">
    <source>
        <dbReference type="ARBA" id="ARBA00022723"/>
    </source>
</evidence>
<dbReference type="InterPro" id="IPR018957">
    <property type="entry name" value="Znf_C3HC4_RING-type"/>
</dbReference>
<keyword evidence="10" id="KW-1185">Reference proteome</keyword>